<protein>
    <submittedName>
        <fullName evidence="1">Uncharacterized protein</fullName>
    </submittedName>
</protein>
<evidence type="ECO:0000313" key="1">
    <source>
        <dbReference type="EMBL" id="KAK7350427.1"/>
    </source>
</evidence>
<proteinExistence type="predicted"/>
<reference evidence="1 2" key="1">
    <citation type="submission" date="2024-01" db="EMBL/GenBank/DDBJ databases">
        <title>The genomes of 5 underutilized Papilionoideae crops provide insights into root nodulation and disease resistanc.</title>
        <authorList>
            <person name="Jiang F."/>
        </authorList>
    </citation>
    <scope>NUCLEOTIDE SEQUENCE [LARGE SCALE GENOMIC DNA]</scope>
    <source>
        <strain evidence="1">LVBAO_FW01</strain>
        <tissue evidence="1">Leaves</tissue>
    </source>
</reference>
<evidence type="ECO:0000313" key="2">
    <source>
        <dbReference type="Proteomes" id="UP001367508"/>
    </source>
</evidence>
<name>A0AAN9M9M8_CANGL</name>
<dbReference type="AlphaFoldDB" id="A0AAN9M9M8"/>
<dbReference type="Proteomes" id="UP001367508">
    <property type="component" value="Unassembled WGS sequence"/>
</dbReference>
<dbReference type="EMBL" id="JAYMYQ010000002">
    <property type="protein sequence ID" value="KAK7350427.1"/>
    <property type="molecule type" value="Genomic_DNA"/>
</dbReference>
<keyword evidence="2" id="KW-1185">Reference proteome</keyword>
<organism evidence="1 2">
    <name type="scientific">Canavalia gladiata</name>
    <name type="common">Sword bean</name>
    <name type="synonym">Dolichos gladiatus</name>
    <dbReference type="NCBI Taxonomy" id="3824"/>
    <lineage>
        <taxon>Eukaryota</taxon>
        <taxon>Viridiplantae</taxon>
        <taxon>Streptophyta</taxon>
        <taxon>Embryophyta</taxon>
        <taxon>Tracheophyta</taxon>
        <taxon>Spermatophyta</taxon>
        <taxon>Magnoliopsida</taxon>
        <taxon>eudicotyledons</taxon>
        <taxon>Gunneridae</taxon>
        <taxon>Pentapetalae</taxon>
        <taxon>rosids</taxon>
        <taxon>fabids</taxon>
        <taxon>Fabales</taxon>
        <taxon>Fabaceae</taxon>
        <taxon>Papilionoideae</taxon>
        <taxon>50 kb inversion clade</taxon>
        <taxon>NPAAA clade</taxon>
        <taxon>indigoferoid/millettioid clade</taxon>
        <taxon>Phaseoleae</taxon>
        <taxon>Canavalia</taxon>
    </lineage>
</organism>
<sequence length="103" mass="11318">MYTAEDWVRVHILAPKVPKKSYALMVLMPPSDSVDNGTCIELELVEVIADQILHFLGVEGPKNHTRANTFENAIVEASTVVSTLVKFGDTVNVLKPCILALLK</sequence>
<comment type="caution">
    <text evidence="1">The sequence shown here is derived from an EMBL/GenBank/DDBJ whole genome shotgun (WGS) entry which is preliminary data.</text>
</comment>
<accession>A0AAN9M9M8</accession>
<gene>
    <name evidence="1" type="ORF">VNO77_09061</name>
</gene>